<dbReference type="SUPFAM" id="SSF55781">
    <property type="entry name" value="GAF domain-like"/>
    <property type="match status" value="1"/>
</dbReference>
<dbReference type="InterPro" id="IPR036390">
    <property type="entry name" value="WH_DNA-bd_sf"/>
</dbReference>
<dbReference type="GeneID" id="97531914"/>
<dbReference type="InterPro" id="IPR002571">
    <property type="entry name" value="HrcA"/>
</dbReference>
<feature type="domain" description="HTH deoR-type" evidence="8">
    <location>
        <begin position="34"/>
        <end position="62"/>
    </location>
</feature>
<evidence type="ECO:0000259" key="7">
    <source>
        <dbReference type="Pfam" id="PF01628"/>
    </source>
</evidence>
<dbReference type="GO" id="GO:0003700">
    <property type="term" value="F:DNA-binding transcription factor activity"/>
    <property type="evidence" value="ECO:0007669"/>
    <property type="project" value="InterPro"/>
</dbReference>
<dbReference type="PANTHER" id="PTHR34824">
    <property type="entry name" value="HEAT-INDUCIBLE TRANSCRIPTION REPRESSOR HRCA"/>
    <property type="match status" value="1"/>
</dbReference>
<evidence type="ECO:0000313" key="9">
    <source>
        <dbReference type="EMBL" id="AZR06198.1"/>
    </source>
</evidence>
<name>A0A380M8N1_9ACTO</name>
<dbReference type="Proteomes" id="UP001555100">
    <property type="component" value="Unassembled WGS sequence"/>
</dbReference>
<proteinExistence type="inferred from homology"/>
<keyword evidence="12" id="KW-1185">Reference proteome</keyword>
<dbReference type="InterPro" id="IPR001034">
    <property type="entry name" value="DeoR_HTH"/>
</dbReference>
<sequence>MATDRRARVLNAIVQDYVKTCEPVGSRAVVERHHLGVSPATVRNDMAALEEAGLIHQPHTSAGRVPTDAGYRQFVDQISSLKPLSRAERAAIERMLYEAVDLDEVITRAVRLLASLTDQVAMVQYPSLQRTALRHIELVPVSENRVLVVIITNAGRVEQRVVVFTSPLAEDELATVRKVLNDELADLQLPALQAGLARAQARLPEGLRLATRRIVQVLEDALGNEAEERVVVSGTANLTKYNVELKNSVFPILDAIEEQVVLLRILAHKEDGLHVEIGRENSSDALSEASVVSTNYVGADQQTVARLGIIGPTRMDYTANMSSVYAVAKYLSEILATN</sequence>
<comment type="function">
    <text evidence="5 6">Negative regulator of class I heat shock genes (grpE-dnaK-dnaJ and groELS operons). Prevents heat-shock induction of these operons.</text>
</comment>
<keyword evidence="3 6" id="KW-0346">Stress response</keyword>
<dbReference type="HAMAP" id="MF_00081">
    <property type="entry name" value="HrcA"/>
    <property type="match status" value="1"/>
</dbReference>
<dbReference type="Gene3D" id="3.30.450.40">
    <property type="match status" value="1"/>
</dbReference>
<dbReference type="InterPro" id="IPR029016">
    <property type="entry name" value="GAF-like_dom_sf"/>
</dbReference>
<evidence type="ECO:0000256" key="6">
    <source>
        <dbReference type="HAMAP-Rule" id="MF_00081"/>
    </source>
</evidence>
<protein>
    <recommendedName>
        <fullName evidence="6">Heat-inducible transcription repressor HrcA</fullName>
    </recommendedName>
</protein>
<evidence type="ECO:0000259" key="8">
    <source>
        <dbReference type="Pfam" id="PF08220"/>
    </source>
</evidence>
<dbReference type="EMBL" id="JBAGNM010000011">
    <property type="protein sequence ID" value="MEW6955144.1"/>
    <property type="molecule type" value="Genomic_DNA"/>
</dbReference>
<evidence type="ECO:0000313" key="11">
    <source>
        <dbReference type="Proteomes" id="UP000275951"/>
    </source>
</evidence>
<keyword evidence="2 6" id="KW-0805">Transcription regulation</keyword>
<dbReference type="PANTHER" id="PTHR34824:SF1">
    <property type="entry name" value="HEAT-INDUCIBLE TRANSCRIPTION REPRESSOR HRCA"/>
    <property type="match status" value="1"/>
</dbReference>
<dbReference type="GO" id="GO:0045892">
    <property type="term" value="P:negative regulation of DNA-templated transcription"/>
    <property type="evidence" value="ECO:0007669"/>
    <property type="project" value="UniProtKB-UniRule"/>
</dbReference>
<organism evidence="9 11">
    <name type="scientific">Trueperella pyogenes</name>
    <dbReference type="NCBI Taxonomy" id="1661"/>
    <lineage>
        <taxon>Bacteria</taxon>
        <taxon>Bacillati</taxon>
        <taxon>Actinomycetota</taxon>
        <taxon>Actinomycetes</taxon>
        <taxon>Actinomycetales</taxon>
        <taxon>Actinomycetaceae</taxon>
        <taxon>Trueperella</taxon>
    </lineage>
</organism>
<dbReference type="InterPro" id="IPR021153">
    <property type="entry name" value="HrcA_C"/>
</dbReference>
<dbReference type="AlphaFoldDB" id="A0A380M8N1"/>
<dbReference type="SUPFAM" id="SSF46785">
    <property type="entry name" value="Winged helix' DNA-binding domain"/>
    <property type="match status" value="1"/>
</dbReference>
<keyword evidence="4 6" id="KW-0804">Transcription</keyword>
<dbReference type="FunFam" id="1.10.10.10:FF:000049">
    <property type="entry name" value="Heat-inducible transcription repressor HrcA"/>
    <property type="match status" value="1"/>
</dbReference>
<evidence type="ECO:0000313" key="12">
    <source>
        <dbReference type="Proteomes" id="UP001555100"/>
    </source>
</evidence>
<evidence type="ECO:0000256" key="2">
    <source>
        <dbReference type="ARBA" id="ARBA00023015"/>
    </source>
</evidence>
<evidence type="ECO:0000256" key="1">
    <source>
        <dbReference type="ARBA" id="ARBA00022491"/>
    </source>
</evidence>
<dbReference type="EMBL" id="CP033905">
    <property type="protein sequence ID" value="AZR06198.1"/>
    <property type="molecule type" value="Genomic_DNA"/>
</dbReference>
<evidence type="ECO:0000256" key="4">
    <source>
        <dbReference type="ARBA" id="ARBA00023163"/>
    </source>
</evidence>
<dbReference type="Pfam" id="PF08220">
    <property type="entry name" value="HTH_DeoR"/>
    <property type="match status" value="1"/>
</dbReference>
<evidence type="ECO:0000313" key="10">
    <source>
        <dbReference type="EMBL" id="MEW6955144.1"/>
    </source>
</evidence>
<dbReference type="Gene3D" id="3.30.390.60">
    <property type="entry name" value="Heat-inducible transcription repressor hrca homolog, domain 3"/>
    <property type="match status" value="1"/>
</dbReference>
<comment type="similarity">
    <text evidence="6">Belongs to the HrcA family.</text>
</comment>
<dbReference type="NCBIfam" id="TIGR00331">
    <property type="entry name" value="hrcA"/>
    <property type="match status" value="1"/>
</dbReference>
<evidence type="ECO:0000256" key="5">
    <source>
        <dbReference type="ARBA" id="ARBA00055319"/>
    </source>
</evidence>
<dbReference type="Gene3D" id="1.10.10.10">
    <property type="entry name" value="Winged helix-like DNA-binding domain superfamily/Winged helix DNA-binding domain"/>
    <property type="match status" value="1"/>
</dbReference>
<gene>
    <name evidence="6 9" type="primary">hrcA</name>
    <name evidence="9" type="ORF">EBQ10_02065</name>
    <name evidence="10" type="ORF">V3M73_08950</name>
</gene>
<evidence type="ECO:0000256" key="3">
    <source>
        <dbReference type="ARBA" id="ARBA00023016"/>
    </source>
</evidence>
<reference evidence="10 12" key="2">
    <citation type="submission" date="2024-01" db="EMBL/GenBank/DDBJ databases">
        <title>Genomic analysis and antimicrobial resistance profiles of Trueperella pyogenes isolated from domestic and wild animals.</title>
        <authorList>
            <person name="Magossi G."/>
            <person name="Gzyl K.E."/>
            <person name="Holman D.B."/>
            <person name="Amat S."/>
        </authorList>
    </citation>
    <scope>NUCLEOTIDE SEQUENCE [LARGE SCALE GENOMIC DNA]</scope>
    <source>
        <strain evidence="10 12">1494</strain>
    </source>
</reference>
<dbReference type="Pfam" id="PF01628">
    <property type="entry name" value="HrcA"/>
    <property type="match status" value="1"/>
</dbReference>
<accession>A0A380M8N1</accession>
<dbReference type="PIRSF" id="PIRSF005485">
    <property type="entry name" value="HrcA"/>
    <property type="match status" value="1"/>
</dbReference>
<feature type="domain" description="Heat-inducible transcription repressor HrcA C-terminal" evidence="7">
    <location>
        <begin position="103"/>
        <end position="318"/>
    </location>
</feature>
<dbReference type="Proteomes" id="UP000275951">
    <property type="component" value="Chromosome"/>
</dbReference>
<dbReference type="GO" id="GO:0003677">
    <property type="term" value="F:DNA binding"/>
    <property type="evidence" value="ECO:0007669"/>
    <property type="project" value="InterPro"/>
</dbReference>
<keyword evidence="1 6" id="KW-0678">Repressor</keyword>
<reference evidence="9 11" key="1">
    <citation type="submission" date="2018-11" db="EMBL/GenBank/DDBJ databases">
        <title>Multidrug-resistant genes are associated with an 42-kb island TGI1 carrying a complex class 1 integron in a Trueperella pyogenes.</title>
        <authorList>
            <person name="Dong W."/>
        </authorList>
    </citation>
    <scope>NUCLEOTIDE SEQUENCE [LARGE SCALE GENOMIC DNA]</scope>
    <source>
        <strain evidence="9 11">TP4</strain>
    </source>
</reference>
<dbReference type="RefSeq" id="WP_024963560.1">
    <property type="nucleotide sequence ID" value="NZ_CP012649.1"/>
</dbReference>
<dbReference type="InterPro" id="IPR036388">
    <property type="entry name" value="WH-like_DNA-bd_sf"/>
</dbReference>
<dbReference type="InterPro" id="IPR023120">
    <property type="entry name" value="WHTH_transcript_rep_HrcA_IDD"/>
</dbReference>
<dbReference type="OrthoDB" id="9783139at2"/>